<gene>
    <name evidence="5" type="ORF">H8R91_03260</name>
</gene>
<dbReference type="CDD" id="cd18622">
    <property type="entry name" value="GH32_Inu-like"/>
    <property type="match status" value="1"/>
</dbReference>
<dbReference type="PANTHER" id="PTHR42800">
    <property type="entry name" value="EXOINULINASE INUD (AFU_ORTHOLOGUE AFUA_5G00480)"/>
    <property type="match status" value="1"/>
</dbReference>
<keyword evidence="6" id="KW-1185">Reference proteome</keyword>
<dbReference type="Gene3D" id="2.115.10.20">
    <property type="entry name" value="Glycosyl hydrolase domain, family 43"/>
    <property type="match status" value="1"/>
</dbReference>
<evidence type="ECO:0000256" key="3">
    <source>
        <dbReference type="ARBA" id="ARBA00023295"/>
    </source>
</evidence>
<dbReference type="SUPFAM" id="SSF49899">
    <property type="entry name" value="Concanavalin A-like lectins/glucanases"/>
    <property type="match status" value="1"/>
</dbReference>
<evidence type="ECO:0000259" key="4">
    <source>
        <dbReference type="Pfam" id="PF00251"/>
    </source>
</evidence>
<dbReference type="InterPro" id="IPR023296">
    <property type="entry name" value="Glyco_hydro_beta-prop_sf"/>
</dbReference>
<reference evidence="5 6" key="1">
    <citation type="submission" date="2020-08" db="EMBL/GenBank/DDBJ databases">
        <title>Genome public.</title>
        <authorList>
            <person name="Liu C."/>
            <person name="Sun Q."/>
        </authorList>
    </citation>
    <scope>NUCLEOTIDE SEQUENCE [LARGE SCALE GENOMIC DNA]</scope>
    <source>
        <strain evidence="5 6">NSJ-71</strain>
    </source>
</reference>
<dbReference type="EMBL" id="JACOPS010000001">
    <property type="protein sequence ID" value="MBC5727564.1"/>
    <property type="molecule type" value="Genomic_DNA"/>
</dbReference>
<name>A0ABR7HJ53_9FIRM</name>
<keyword evidence="2 5" id="KW-0378">Hydrolase</keyword>
<dbReference type="SMART" id="SM00640">
    <property type="entry name" value="Glyco_32"/>
    <property type="match status" value="1"/>
</dbReference>
<dbReference type="InterPro" id="IPR013320">
    <property type="entry name" value="ConA-like_dom_sf"/>
</dbReference>
<organism evidence="5 6">
    <name type="scientific">Ruminococcus intestinalis</name>
    <dbReference type="NCBI Taxonomy" id="2763066"/>
    <lineage>
        <taxon>Bacteria</taxon>
        <taxon>Bacillati</taxon>
        <taxon>Bacillota</taxon>
        <taxon>Clostridia</taxon>
        <taxon>Eubacteriales</taxon>
        <taxon>Oscillospiraceae</taxon>
        <taxon>Ruminococcus</taxon>
    </lineage>
</organism>
<dbReference type="RefSeq" id="WP_186934848.1">
    <property type="nucleotide sequence ID" value="NZ_JACOPS010000001.1"/>
</dbReference>
<evidence type="ECO:0000256" key="1">
    <source>
        <dbReference type="ARBA" id="ARBA00009902"/>
    </source>
</evidence>
<dbReference type="Pfam" id="PF00251">
    <property type="entry name" value="Glyco_hydro_32N"/>
    <property type="match status" value="1"/>
</dbReference>
<protein>
    <submittedName>
        <fullName evidence="5">Glycoside hydrolase family 32 protein</fullName>
    </submittedName>
</protein>
<dbReference type="Gene3D" id="2.60.120.560">
    <property type="entry name" value="Exo-inulinase, domain 1"/>
    <property type="match status" value="1"/>
</dbReference>
<dbReference type="SUPFAM" id="SSF75005">
    <property type="entry name" value="Arabinanase/levansucrase/invertase"/>
    <property type="match status" value="1"/>
</dbReference>
<dbReference type="Proteomes" id="UP000636755">
    <property type="component" value="Unassembled WGS sequence"/>
</dbReference>
<evidence type="ECO:0000313" key="6">
    <source>
        <dbReference type="Proteomes" id="UP000636755"/>
    </source>
</evidence>
<dbReference type="InterPro" id="IPR013148">
    <property type="entry name" value="Glyco_hydro_32_N"/>
</dbReference>
<sequence length="519" mass="58720">MEFLCDTNYILFPTSDNAQNKRLYFYIDNELVYDIVLKLDNASPDYKFPVNMRRFKGNKVKIISNPMMNICFDKADKIQFDYDGKYRPSVHFTAAKGWINDPNGLVYANGKYLMYFQHNPVATTWENMHWGGAVSDDLIHWQEIGDVLFPDKDGTMFSGSAIIDKKNLTGLQRGNEPAILYFYTSAGNTSETSKGKPFTQCLAYSNDGGKTLIKYDKNPIIKNIIKENRDPKVIYCEPDDSYIMVLFLDSHSFAILKSKNLLDWSQIQEITLPDDGECPDFYPLCADGDSKNIKWIFSAASDRYYIGSFDGNKFIIETEQKRLNFGNASYAAQSWSDIPNGRRVRTAFASFVIPNNPFGSCLNIPQNMTIKTINGEPYLSALPVKEFETLYKNRDVKTDVVINSDMPFIKSIQSKACDISVSASAEKSFSLELFGLKISFNADDKILQCLDKSAPLKCENGTVDLRIIFDTLYTEIFADFGTVFMGMTYIADSNLNSLSIESKNAIIHNISVSELNSIH</sequence>
<dbReference type="PANTHER" id="PTHR42800:SF1">
    <property type="entry name" value="EXOINULINASE INUD (AFU_ORTHOLOGUE AFUA_5G00480)"/>
    <property type="match status" value="1"/>
</dbReference>
<evidence type="ECO:0000313" key="5">
    <source>
        <dbReference type="EMBL" id="MBC5727564.1"/>
    </source>
</evidence>
<feature type="domain" description="Glycosyl hydrolase family 32 N-terminal" evidence="4">
    <location>
        <begin position="91"/>
        <end position="372"/>
    </location>
</feature>
<proteinExistence type="inferred from homology"/>
<dbReference type="GO" id="GO:0016787">
    <property type="term" value="F:hydrolase activity"/>
    <property type="evidence" value="ECO:0007669"/>
    <property type="project" value="UniProtKB-KW"/>
</dbReference>
<comment type="similarity">
    <text evidence="1">Belongs to the glycosyl hydrolase 32 family.</text>
</comment>
<keyword evidence="3" id="KW-0326">Glycosidase</keyword>
<dbReference type="InterPro" id="IPR001362">
    <property type="entry name" value="Glyco_hydro_32"/>
</dbReference>
<accession>A0ABR7HJ53</accession>
<evidence type="ECO:0000256" key="2">
    <source>
        <dbReference type="ARBA" id="ARBA00022801"/>
    </source>
</evidence>
<comment type="caution">
    <text evidence="5">The sequence shown here is derived from an EMBL/GenBank/DDBJ whole genome shotgun (WGS) entry which is preliminary data.</text>
</comment>